<evidence type="ECO:0000256" key="1">
    <source>
        <dbReference type="ARBA" id="ARBA00004141"/>
    </source>
</evidence>
<protein>
    <submittedName>
        <fullName evidence="9">Uncharacterized protein</fullName>
    </submittedName>
</protein>
<comment type="similarity">
    <text evidence="2">Belongs to the SLC29A/ENT transporter (TC 2.A.57) family.</text>
</comment>
<feature type="region of interest" description="Disordered" evidence="7">
    <location>
        <begin position="1"/>
        <end position="44"/>
    </location>
</feature>
<dbReference type="EMBL" id="BDGG01000003">
    <property type="protein sequence ID" value="GAU96053.1"/>
    <property type="molecule type" value="Genomic_DNA"/>
</dbReference>
<organism evidence="9 10">
    <name type="scientific">Ramazzottius varieornatus</name>
    <name type="common">Water bear</name>
    <name type="synonym">Tardigrade</name>
    <dbReference type="NCBI Taxonomy" id="947166"/>
    <lineage>
        <taxon>Eukaryota</taxon>
        <taxon>Metazoa</taxon>
        <taxon>Ecdysozoa</taxon>
        <taxon>Tardigrada</taxon>
        <taxon>Eutardigrada</taxon>
        <taxon>Parachela</taxon>
        <taxon>Hypsibioidea</taxon>
        <taxon>Ramazzottiidae</taxon>
        <taxon>Ramazzottius</taxon>
    </lineage>
</organism>
<dbReference type="GO" id="GO:0005337">
    <property type="term" value="F:nucleoside transmembrane transporter activity"/>
    <property type="evidence" value="ECO:0007669"/>
    <property type="project" value="InterPro"/>
</dbReference>
<feature type="compositionally biased region" description="Polar residues" evidence="7">
    <location>
        <begin position="26"/>
        <end position="38"/>
    </location>
</feature>
<keyword evidence="6 8" id="KW-0472">Membrane</keyword>
<name>A0A1D1VB10_RAMVA</name>
<feature type="compositionally biased region" description="Polar residues" evidence="7">
    <location>
        <begin position="1"/>
        <end position="12"/>
    </location>
</feature>
<feature type="transmembrane region" description="Helical" evidence="8">
    <location>
        <begin position="301"/>
        <end position="327"/>
    </location>
</feature>
<evidence type="ECO:0000256" key="4">
    <source>
        <dbReference type="ARBA" id="ARBA00022692"/>
    </source>
</evidence>
<dbReference type="PANTHER" id="PTHR10332:SF80">
    <property type="entry name" value="EQUILIBRATIVE NUCLEOSIDE TRANSPORTER 2, ISOFORM A"/>
    <property type="match status" value="1"/>
</dbReference>
<comment type="caution">
    <text evidence="9">The sequence shown here is derived from an EMBL/GenBank/DDBJ whole genome shotgun (WGS) entry which is preliminary data.</text>
</comment>
<dbReference type="GO" id="GO:0005886">
    <property type="term" value="C:plasma membrane"/>
    <property type="evidence" value="ECO:0007669"/>
    <property type="project" value="TreeGrafter"/>
</dbReference>
<evidence type="ECO:0000256" key="2">
    <source>
        <dbReference type="ARBA" id="ARBA00007965"/>
    </source>
</evidence>
<keyword evidence="5 8" id="KW-1133">Transmembrane helix</keyword>
<evidence type="ECO:0000313" key="10">
    <source>
        <dbReference type="Proteomes" id="UP000186922"/>
    </source>
</evidence>
<evidence type="ECO:0000256" key="6">
    <source>
        <dbReference type="ARBA" id="ARBA00023136"/>
    </source>
</evidence>
<evidence type="ECO:0000256" key="3">
    <source>
        <dbReference type="ARBA" id="ARBA00022448"/>
    </source>
</evidence>
<feature type="transmembrane region" description="Helical" evidence="8">
    <location>
        <begin position="201"/>
        <end position="221"/>
    </location>
</feature>
<keyword evidence="3" id="KW-0813">Transport</keyword>
<sequence>MSYPSENQLTSYRRTEEGPDMDPNRNPYTESRNGGTSSARDRYGFDGVQETTTLLTPREKAVITTGQTASLPDVEIVTTETFHKSAPADRLSFVYIIMLIHGFGTLLPWNVIISSFGYWDFKLDPLNNDTTNPTPQYPTGDFFKHLTLANQFPNVFLNALNLLVTLGGSLTIRIVVSVAILVLVMAETLGLAIADSSQWTWTFVVVTLVFVVVLGTANGIYQNSLYGLAASFPSRYTNAIIIGNVVGPCFSCHITAHKHEVRIKSVLPIELLWSSGCIIKHHVDISFPRQRRPNQERHAVFFLRLVHFAGGLWILLFTSIVEILPLLHQPSHCSFGKTIPNDLRRTLEYPATRLWHDATGMLECVLRLLRHAICLPEHHGQRAALLNAR</sequence>
<evidence type="ECO:0000256" key="7">
    <source>
        <dbReference type="SAM" id="MobiDB-lite"/>
    </source>
</evidence>
<reference evidence="9 10" key="1">
    <citation type="journal article" date="2016" name="Nat. Commun.">
        <title>Extremotolerant tardigrade genome and improved radiotolerance of human cultured cells by tardigrade-unique protein.</title>
        <authorList>
            <person name="Hashimoto T."/>
            <person name="Horikawa D.D."/>
            <person name="Saito Y."/>
            <person name="Kuwahara H."/>
            <person name="Kozuka-Hata H."/>
            <person name="Shin-I T."/>
            <person name="Minakuchi Y."/>
            <person name="Ohishi K."/>
            <person name="Motoyama A."/>
            <person name="Aizu T."/>
            <person name="Enomoto A."/>
            <person name="Kondo K."/>
            <person name="Tanaka S."/>
            <person name="Hara Y."/>
            <person name="Koshikawa S."/>
            <person name="Sagara H."/>
            <person name="Miura T."/>
            <person name="Yokobori S."/>
            <person name="Miyagawa K."/>
            <person name="Suzuki Y."/>
            <person name="Kubo T."/>
            <person name="Oyama M."/>
            <person name="Kohara Y."/>
            <person name="Fujiyama A."/>
            <person name="Arakawa K."/>
            <person name="Katayama T."/>
            <person name="Toyoda A."/>
            <person name="Kunieda T."/>
        </authorList>
    </citation>
    <scope>NUCLEOTIDE SEQUENCE [LARGE SCALE GENOMIC DNA]</scope>
    <source>
        <strain evidence="9 10">YOKOZUNA-1</strain>
    </source>
</reference>
<dbReference type="Pfam" id="PF01733">
    <property type="entry name" value="Nucleoside_tran"/>
    <property type="match status" value="1"/>
</dbReference>
<feature type="transmembrane region" description="Helical" evidence="8">
    <location>
        <begin position="236"/>
        <end position="256"/>
    </location>
</feature>
<comment type="subcellular location">
    <subcellularLocation>
        <location evidence="1">Membrane</location>
        <topology evidence="1">Multi-pass membrane protein</topology>
    </subcellularLocation>
</comment>
<feature type="transmembrane region" description="Helical" evidence="8">
    <location>
        <begin position="170"/>
        <end position="194"/>
    </location>
</feature>
<evidence type="ECO:0000256" key="8">
    <source>
        <dbReference type="SAM" id="Phobius"/>
    </source>
</evidence>
<keyword evidence="4 8" id="KW-0812">Transmembrane</keyword>
<dbReference type="OrthoDB" id="1856718at2759"/>
<dbReference type="AlphaFoldDB" id="A0A1D1VB10"/>
<dbReference type="Proteomes" id="UP000186922">
    <property type="component" value="Unassembled WGS sequence"/>
</dbReference>
<evidence type="ECO:0000313" key="9">
    <source>
        <dbReference type="EMBL" id="GAU96053.1"/>
    </source>
</evidence>
<dbReference type="PANTHER" id="PTHR10332">
    <property type="entry name" value="EQUILIBRATIVE NUCLEOSIDE TRANSPORTER"/>
    <property type="match status" value="1"/>
</dbReference>
<evidence type="ECO:0000256" key="5">
    <source>
        <dbReference type="ARBA" id="ARBA00022989"/>
    </source>
</evidence>
<proteinExistence type="inferred from homology"/>
<feature type="transmembrane region" description="Helical" evidence="8">
    <location>
        <begin position="93"/>
        <end position="119"/>
    </location>
</feature>
<accession>A0A1D1VB10</accession>
<dbReference type="InterPro" id="IPR002259">
    <property type="entry name" value="Eqnu_transpt"/>
</dbReference>
<gene>
    <name evidence="9" type="primary">RvY_07553</name>
    <name evidence="9" type="synonym">RvY_07553.1</name>
    <name evidence="9" type="ORF">RvY_07553-1</name>
</gene>
<keyword evidence="10" id="KW-1185">Reference proteome</keyword>
<dbReference type="STRING" id="947166.A0A1D1VB10"/>